<feature type="binding site" evidence="3">
    <location>
        <position position="47"/>
    </location>
    <ligand>
        <name>ATP</name>
        <dbReference type="ChEBI" id="CHEBI:30616"/>
    </ligand>
</feature>
<dbReference type="InterPro" id="IPR011009">
    <property type="entry name" value="Kinase-like_dom_sf"/>
</dbReference>
<dbReference type="SUPFAM" id="SSF56112">
    <property type="entry name" value="Protein kinase-like (PK-like)"/>
    <property type="match status" value="1"/>
</dbReference>
<sequence length="650" mass="70168">MRNLSAGDPRRLGSFTLLGVLGVGGMATVYLATEEHSHANSTLAVVKALRVDRFPDSYIRLLFGREIEALGNMNAKGTLRLLACDPNGEPPWFATEYIPGMDLHKLVSLHGPLHTEAVLRLAAEIARTLVDLQKNKIVHRDLKPSNILVLSTGDGSLRLIDFGVARILDRDQTRPAMRVGTDAFMAPEQLDGDAGYPSDMFALGLTLVYAATGTEAERHDIQGPGALRPGSFSADAFDHLTDPLPGLVRACTRQEPAARVTARDLLTLLADHGVRPRGRGAGGSTWLPDTARTSVLEHVRRARRFLPEPRDEHLPRTRALPRTNEPETAWVHHLDGRAYFTSPVDVAEGVVVCSLDGAVRLLDASDGHILWKRDLGVRIEHTPASGHGMLYVPCSDRTLLALDTSDGSHRWSYIAGDSGVFTPVVAGDKVLVGARDGSVHCLCALTGSRLWVSSRGKGPVFDRPTVAGDRIYVSGWQGTLQALSVHDGSRPMSLPRRQDLVGAPAWYADTLILSSRTGTLCAIDTRTGRERWLRCGSDSACTGPVVGRDLCYVATTGGTLWAHDVKTGAPAWQFAARGRLRSVPVHHDGTLYIGSDDMLTAADSLTGAVRWAHRTDGTMHAPPLITRGHAYIGTWNCTVQALALPTPAAP</sequence>
<evidence type="ECO:0000256" key="3">
    <source>
        <dbReference type="PROSITE-ProRule" id="PRU10141"/>
    </source>
</evidence>
<accession>A0ABT0VNU9</accession>
<dbReference type="PROSITE" id="PS00108">
    <property type="entry name" value="PROTEIN_KINASE_ST"/>
    <property type="match status" value="1"/>
</dbReference>
<dbReference type="SMART" id="SM00220">
    <property type="entry name" value="S_TKc"/>
    <property type="match status" value="1"/>
</dbReference>
<keyword evidence="1 3" id="KW-0547">Nucleotide-binding</keyword>
<evidence type="ECO:0000259" key="5">
    <source>
        <dbReference type="PROSITE" id="PS50011"/>
    </source>
</evidence>
<keyword evidence="4" id="KW-0472">Membrane</keyword>
<dbReference type="InterPro" id="IPR008271">
    <property type="entry name" value="Ser/Thr_kinase_AS"/>
</dbReference>
<dbReference type="PROSITE" id="PS50011">
    <property type="entry name" value="PROTEIN_KINASE_DOM"/>
    <property type="match status" value="1"/>
</dbReference>
<keyword evidence="4" id="KW-0812">Transmembrane</keyword>
<dbReference type="CDD" id="cd14014">
    <property type="entry name" value="STKc_PknB_like"/>
    <property type="match status" value="1"/>
</dbReference>
<dbReference type="Gene3D" id="3.30.200.20">
    <property type="entry name" value="Phosphorylase Kinase, domain 1"/>
    <property type="match status" value="1"/>
</dbReference>
<dbReference type="Pfam" id="PF00069">
    <property type="entry name" value="Pkinase"/>
    <property type="match status" value="1"/>
</dbReference>
<dbReference type="InterPro" id="IPR015943">
    <property type="entry name" value="WD40/YVTN_repeat-like_dom_sf"/>
</dbReference>
<dbReference type="PANTHER" id="PTHR34512">
    <property type="entry name" value="CELL SURFACE PROTEIN"/>
    <property type="match status" value="1"/>
</dbReference>
<dbReference type="EMBL" id="JAMQBH010000002">
    <property type="protein sequence ID" value="MCM2513028.1"/>
    <property type="molecule type" value="Genomic_DNA"/>
</dbReference>
<evidence type="ECO:0000256" key="4">
    <source>
        <dbReference type="SAM" id="Phobius"/>
    </source>
</evidence>
<dbReference type="Gene3D" id="2.130.10.10">
    <property type="entry name" value="YVTN repeat-like/Quinoprotein amine dehydrogenase"/>
    <property type="match status" value="1"/>
</dbReference>
<dbReference type="SUPFAM" id="SSF50998">
    <property type="entry name" value="Quinoprotein alcohol dehydrogenase-like"/>
    <property type="match status" value="1"/>
</dbReference>
<dbReference type="Gene3D" id="1.10.510.10">
    <property type="entry name" value="Transferase(Phosphotransferase) domain 1"/>
    <property type="match status" value="1"/>
</dbReference>
<gene>
    <name evidence="6" type="ORF">NC658_07100</name>
</gene>
<evidence type="ECO:0000313" key="6">
    <source>
        <dbReference type="EMBL" id="MCM2513028.1"/>
    </source>
</evidence>
<dbReference type="RefSeq" id="WP_199208663.1">
    <property type="nucleotide sequence ID" value="NZ_JAMQBH010000002.1"/>
</dbReference>
<comment type="caution">
    <text evidence="6">The sequence shown here is derived from an EMBL/GenBank/DDBJ whole genome shotgun (WGS) entry which is preliminary data.</text>
</comment>
<keyword evidence="2 3" id="KW-0067">ATP-binding</keyword>
<dbReference type="PANTHER" id="PTHR34512:SF30">
    <property type="entry name" value="OUTER MEMBRANE PROTEIN ASSEMBLY FACTOR BAMB"/>
    <property type="match status" value="1"/>
</dbReference>
<proteinExistence type="predicted"/>
<dbReference type="Proteomes" id="UP001523263">
    <property type="component" value="Unassembled WGS sequence"/>
</dbReference>
<dbReference type="InterPro" id="IPR018391">
    <property type="entry name" value="PQQ_b-propeller_rpt"/>
</dbReference>
<evidence type="ECO:0000256" key="2">
    <source>
        <dbReference type="ARBA" id="ARBA00022840"/>
    </source>
</evidence>
<dbReference type="Gene3D" id="2.40.128.630">
    <property type="match status" value="2"/>
</dbReference>
<dbReference type="InterPro" id="IPR011047">
    <property type="entry name" value="Quinoprotein_ADH-like_sf"/>
</dbReference>
<dbReference type="PROSITE" id="PS00107">
    <property type="entry name" value="PROTEIN_KINASE_ATP"/>
    <property type="match status" value="1"/>
</dbReference>
<organism evidence="6 7">
    <name type="scientific">Streptomyces griseoincarnatus</name>
    <dbReference type="NCBI Taxonomy" id="29305"/>
    <lineage>
        <taxon>Bacteria</taxon>
        <taxon>Bacillati</taxon>
        <taxon>Actinomycetota</taxon>
        <taxon>Actinomycetes</taxon>
        <taxon>Kitasatosporales</taxon>
        <taxon>Streptomycetaceae</taxon>
        <taxon>Streptomyces</taxon>
        <taxon>Streptomyces griseoincarnatus group</taxon>
    </lineage>
</organism>
<dbReference type="InterPro" id="IPR017441">
    <property type="entry name" value="Protein_kinase_ATP_BS"/>
</dbReference>
<evidence type="ECO:0000313" key="7">
    <source>
        <dbReference type="Proteomes" id="UP001523263"/>
    </source>
</evidence>
<feature type="domain" description="Protein kinase" evidence="5">
    <location>
        <begin position="15"/>
        <end position="275"/>
    </location>
</feature>
<dbReference type="Pfam" id="PF13360">
    <property type="entry name" value="PQQ_2"/>
    <property type="match status" value="2"/>
</dbReference>
<dbReference type="SMART" id="SM00564">
    <property type="entry name" value="PQQ"/>
    <property type="match status" value="7"/>
</dbReference>
<dbReference type="InterPro" id="IPR000719">
    <property type="entry name" value="Prot_kinase_dom"/>
</dbReference>
<reference evidence="6 7" key="1">
    <citation type="submission" date="2022-06" db="EMBL/GenBank/DDBJ databases">
        <title>Whole genome sequence of Streptomyces griseoincarnatus RB7AG.</title>
        <authorList>
            <person name="Ray L."/>
            <person name="Behera S."/>
            <person name="Panda A.N."/>
        </authorList>
    </citation>
    <scope>NUCLEOTIDE SEQUENCE [LARGE SCALE GENOMIC DNA]</scope>
    <source>
        <strain evidence="6 7">RB7AG</strain>
    </source>
</reference>
<evidence type="ECO:0000256" key="1">
    <source>
        <dbReference type="ARBA" id="ARBA00022741"/>
    </source>
</evidence>
<name>A0ABT0VNU9_STRGI</name>
<keyword evidence="4" id="KW-1133">Transmembrane helix</keyword>
<keyword evidence="7" id="KW-1185">Reference proteome</keyword>
<dbReference type="InterPro" id="IPR002372">
    <property type="entry name" value="PQQ_rpt_dom"/>
</dbReference>
<feature type="transmembrane region" description="Helical" evidence="4">
    <location>
        <begin position="12"/>
        <end position="32"/>
    </location>
</feature>
<protein>
    <submittedName>
        <fullName evidence="6">PQQ-binding-like beta-propeller repeat protein</fullName>
    </submittedName>
</protein>